<evidence type="ECO:0000313" key="3">
    <source>
        <dbReference type="Proteomes" id="UP000215914"/>
    </source>
</evidence>
<dbReference type="InParanoid" id="A0A251TVZ2"/>
<dbReference type="EMBL" id="CM007898">
    <property type="protein sequence ID" value="OTG15307.1"/>
    <property type="molecule type" value="Genomic_DNA"/>
</dbReference>
<evidence type="ECO:0000313" key="2">
    <source>
        <dbReference type="EMBL" id="OTG15307.1"/>
    </source>
</evidence>
<feature type="region of interest" description="Disordered" evidence="1">
    <location>
        <begin position="73"/>
        <end position="108"/>
    </location>
</feature>
<evidence type="ECO:0000256" key="1">
    <source>
        <dbReference type="SAM" id="MobiDB-lite"/>
    </source>
</evidence>
<keyword evidence="3" id="KW-1185">Reference proteome</keyword>
<sequence>MYIRRIYGPLNMRGLGLWALAAHTQSSSPPCIFQTNPNAPICVINRSQPFPPKYTFISTTISTYPSSLFALMNPQSDLHPPPPSTSQIPYINTTPSQLKNEMRDRTKK</sequence>
<organism evidence="2 3">
    <name type="scientific">Helianthus annuus</name>
    <name type="common">Common sunflower</name>
    <dbReference type="NCBI Taxonomy" id="4232"/>
    <lineage>
        <taxon>Eukaryota</taxon>
        <taxon>Viridiplantae</taxon>
        <taxon>Streptophyta</taxon>
        <taxon>Embryophyta</taxon>
        <taxon>Tracheophyta</taxon>
        <taxon>Spermatophyta</taxon>
        <taxon>Magnoliopsida</taxon>
        <taxon>eudicotyledons</taxon>
        <taxon>Gunneridae</taxon>
        <taxon>Pentapetalae</taxon>
        <taxon>asterids</taxon>
        <taxon>campanulids</taxon>
        <taxon>Asterales</taxon>
        <taxon>Asteraceae</taxon>
        <taxon>Asteroideae</taxon>
        <taxon>Heliantheae alliance</taxon>
        <taxon>Heliantheae</taxon>
        <taxon>Helianthus</taxon>
    </lineage>
</organism>
<proteinExistence type="predicted"/>
<dbReference type="AlphaFoldDB" id="A0A251TVZ2"/>
<feature type="compositionally biased region" description="Polar residues" evidence="1">
    <location>
        <begin position="85"/>
        <end position="99"/>
    </location>
</feature>
<name>A0A251TVZ2_HELAN</name>
<accession>A0A251TVZ2</accession>
<gene>
    <name evidence="2" type="ORF">HannXRQ_Chr09g0258981</name>
</gene>
<reference evidence="3" key="1">
    <citation type="journal article" date="2017" name="Nature">
        <title>The sunflower genome provides insights into oil metabolism, flowering and Asterid evolution.</title>
        <authorList>
            <person name="Badouin H."/>
            <person name="Gouzy J."/>
            <person name="Grassa C.J."/>
            <person name="Murat F."/>
            <person name="Staton S.E."/>
            <person name="Cottret L."/>
            <person name="Lelandais-Briere C."/>
            <person name="Owens G.L."/>
            <person name="Carrere S."/>
            <person name="Mayjonade B."/>
            <person name="Legrand L."/>
            <person name="Gill N."/>
            <person name="Kane N.C."/>
            <person name="Bowers J.E."/>
            <person name="Hubner S."/>
            <person name="Bellec A."/>
            <person name="Berard A."/>
            <person name="Berges H."/>
            <person name="Blanchet N."/>
            <person name="Boniface M.C."/>
            <person name="Brunel D."/>
            <person name="Catrice O."/>
            <person name="Chaidir N."/>
            <person name="Claudel C."/>
            <person name="Donnadieu C."/>
            <person name="Faraut T."/>
            <person name="Fievet G."/>
            <person name="Helmstetter N."/>
            <person name="King M."/>
            <person name="Knapp S.J."/>
            <person name="Lai Z."/>
            <person name="Le Paslier M.C."/>
            <person name="Lippi Y."/>
            <person name="Lorenzon L."/>
            <person name="Mandel J.R."/>
            <person name="Marage G."/>
            <person name="Marchand G."/>
            <person name="Marquand E."/>
            <person name="Bret-Mestries E."/>
            <person name="Morien E."/>
            <person name="Nambeesan S."/>
            <person name="Nguyen T."/>
            <person name="Pegot-Espagnet P."/>
            <person name="Pouilly N."/>
            <person name="Raftis F."/>
            <person name="Sallet E."/>
            <person name="Schiex T."/>
            <person name="Thomas J."/>
            <person name="Vandecasteele C."/>
            <person name="Vares D."/>
            <person name="Vear F."/>
            <person name="Vautrin S."/>
            <person name="Crespi M."/>
            <person name="Mangin B."/>
            <person name="Burke J.M."/>
            <person name="Salse J."/>
            <person name="Munos S."/>
            <person name="Vincourt P."/>
            <person name="Rieseberg L.H."/>
            <person name="Langlade N.B."/>
        </authorList>
    </citation>
    <scope>NUCLEOTIDE SEQUENCE [LARGE SCALE GENOMIC DNA]</scope>
    <source>
        <strain evidence="3">cv. SF193</strain>
    </source>
</reference>
<dbReference type="Proteomes" id="UP000215914">
    <property type="component" value="Chromosome 9"/>
</dbReference>
<protein>
    <submittedName>
        <fullName evidence="2">Uncharacterized protein</fullName>
    </submittedName>
</protein>